<sequence>MSNLEVPQQRPARPPRSSRRPLGVSRTPSPAPTDLTPPSGSDGDPNESRDHFSSKQAKNIFSVPLPSSYIPDRQSSLILRPEAKPSVPSRASSLTVQQQQEQERLRQSNASQRSSSNKSGEKRNSLWQSFQSLKRTSTQSQSQRSDTRKRNTLSLFNFPRKAISSSNLRKPSMSSLPTSPASTSAASPFAIPQRFSSIATDSDQIPTINEDPIKDIHDDWAPIQAWLSNVEPVKEEDEAKGERQSLASKKVEESADNSMSNYSGNDDTLDDQDDQGEQEVLLDVADDSRDYQKTPTNEHRREDNIENNEEESYKRTSIRQQELKPEQPVERRLSSLYRDMTAPFEETSEPVVQEAAEQKAEQQVNEEAEQKVEQEVHQQPEQSSPQRKQMHESKMSVEERQLPLHFHSASQSRASNDSDRFQIPRKPIRDSDLSVMERQLPLHFNSVPQARMSIESQQQQLEFKVQNSTSDSSYSHESGTAPTYDGHPQEEVEEVEEVEEMVPESREQGQLAQLHDDSFEDVQTPTDSHSTILPKALSSVRTQSNPPSAEQTPDTKDIELPVPPAREEQLYSLVHPLYSPQMAYASHVQRPLEEGVDENKRMTLSYGDILGAEEVDNLYDNGGYAPHTLQPSNIPSPKYKTHSPYLQLEENAESDLMTIEDSLQGFHIDNAIGQAY</sequence>
<feature type="region of interest" description="Disordered" evidence="1">
    <location>
        <begin position="228"/>
        <end position="434"/>
    </location>
</feature>
<feature type="region of interest" description="Disordered" evidence="1">
    <location>
        <begin position="537"/>
        <end position="560"/>
    </location>
</feature>
<feature type="compositionally biased region" description="Basic and acidic residues" evidence="1">
    <location>
        <begin position="389"/>
        <end position="402"/>
    </location>
</feature>
<feature type="compositionally biased region" description="Low complexity" evidence="1">
    <location>
        <begin position="131"/>
        <end position="144"/>
    </location>
</feature>
<proteinExistence type="predicted"/>
<evidence type="ECO:0000313" key="2">
    <source>
        <dbReference type="EMBL" id="TIA88753.1"/>
    </source>
</evidence>
<keyword evidence="3" id="KW-1185">Reference proteome</keyword>
<feature type="compositionally biased region" description="Acidic residues" evidence="1">
    <location>
        <begin position="491"/>
        <end position="502"/>
    </location>
</feature>
<feature type="compositionally biased region" description="Low complexity" evidence="1">
    <location>
        <begin position="349"/>
        <end position="365"/>
    </location>
</feature>
<dbReference type="EMBL" id="SPNW01000034">
    <property type="protein sequence ID" value="TIA88753.1"/>
    <property type="molecule type" value="Genomic_DNA"/>
</dbReference>
<feature type="compositionally biased region" description="Basic and acidic residues" evidence="1">
    <location>
        <begin position="416"/>
        <end position="432"/>
    </location>
</feature>
<dbReference type="OrthoDB" id="3365703at2759"/>
<feature type="region of interest" description="Disordered" evidence="1">
    <location>
        <begin position="1"/>
        <end position="188"/>
    </location>
</feature>
<comment type="caution">
    <text evidence="2">The sequence shown here is derived from an EMBL/GenBank/DDBJ whole genome shotgun (WGS) entry which is preliminary data.</text>
</comment>
<feature type="compositionally biased region" description="Polar residues" evidence="1">
    <location>
        <begin position="256"/>
        <end position="265"/>
    </location>
</feature>
<feature type="compositionally biased region" description="Basic and acidic residues" evidence="1">
    <location>
        <begin position="368"/>
        <end position="378"/>
    </location>
</feature>
<feature type="compositionally biased region" description="Basic and acidic residues" evidence="1">
    <location>
        <begin position="321"/>
        <end position="333"/>
    </location>
</feature>
<organism evidence="2 3">
    <name type="scientific">Wallemia hederae</name>
    <dbReference type="NCBI Taxonomy" id="1540922"/>
    <lineage>
        <taxon>Eukaryota</taxon>
        <taxon>Fungi</taxon>
        <taxon>Dikarya</taxon>
        <taxon>Basidiomycota</taxon>
        <taxon>Wallemiomycotina</taxon>
        <taxon>Wallemiomycetes</taxon>
        <taxon>Wallemiales</taxon>
        <taxon>Wallemiaceae</taxon>
        <taxon>Wallemia</taxon>
    </lineage>
</organism>
<protein>
    <submittedName>
        <fullName evidence="2">Uncharacterized protein</fullName>
    </submittedName>
</protein>
<accession>A0A4V4LT29</accession>
<feature type="region of interest" description="Disordered" evidence="1">
    <location>
        <begin position="449"/>
        <end position="511"/>
    </location>
</feature>
<feature type="compositionally biased region" description="Low complexity" evidence="1">
    <location>
        <begin position="171"/>
        <end position="188"/>
    </location>
</feature>
<feature type="compositionally biased region" description="Acidic residues" evidence="1">
    <location>
        <begin position="267"/>
        <end position="277"/>
    </location>
</feature>
<feature type="compositionally biased region" description="Polar residues" evidence="1">
    <location>
        <begin position="454"/>
        <end position="481"/>
    </location>
</feature>
<dbReference type="Proteomes" id="UP000310189">
    <property type="component" value="Unassembled WGS sequence"/>
</dbReference>
<name>A0A4V4LT29_9BASI</name>
<feature type="compositionally biased region" description="Polar residues" evidence="1">
    <location>
        <begin position="539"/>
        <end position="552"/>
    </location>
</feature>
<gene>
    <name evidence="2" type="ORF">E3P99_02417</name>
</gene>
<dbReference type="AlphaFoldDB" id="A0A4V4LT29"/>
<feature type="compositionally biased region" description="Basic and acidic residues" evidence="1">
    <location>
        <begin position="286"/>
        <end position="304"/>
    </location>
</feature>
<evidence type="ECO:0000313" key="3">
    <source>
        <dbReference type="Proteomes" id="UP000310189"/>
    </source>
</evidence>
<reference evidence="2 3" key="1">
    <citation type="submission" date="2019-03" db="EMBL/GenBank/DDBJ databases">
        <title>Sequencing 23 genomes of Wallemia ichthyophaga.</title>
        <authorList>
            <person name="Gostincar C."/>
        </authorList>
    </citation>
    <scope>NUCLEOTIDE SEQUENCE [LARGE SCALE GENOMIC DNA]</scope>
    <source>
        <strain evidence="2 3">EXF-5753</strain>
    </source>
</reference>
<evidence type="ECO:0000256" key="1">
    <source>
        <dbReference type="SAM" id="MobiDB-lite"/>
    </source>
</evidence>
<feature type="compositionally biased region" description="Low complexity" evidence="1">
    <location>
        <begin position="107"/>
        <end position="118"/>
    </location>
</feature>